<evidence type="ECO:0000313" key="3">
    <source>
        <dbReference type="Proteomes" id="UP001221142"/>
    </source>
</evidence>
<dbReference type="SUPFAM" id="SSF52113">
    <property type="entry name" value="BRCT domain"/>
    <property type="match status" value="1"/>
</dbReference>
<dbReference type="PANTHER" id="PTHR47667">
    <property type="entry name" value="REGULATOR OF TY1 TRANSPOSITION PROTEIN 107"/>
    <property type="match status" value="1"/>
</dbReference>
<dbReference type="SUPFAM" id="SSF52047">
    <property type="entry name" value="RNI-like"/>
    <property type="match status" value="1"/>
</dbReference>
<dbReference type="CDD" id="cd00027">
    <property type="entry name" value="BRCT"/>
    <property type="match status" value="1"/>
</dbReference>
<dbReference type="InterPro" id="IPR053036">
    <property type="entry name" value="CellCycle_DNARepair_Reg"/>
</dbReference>
<sequence length="688" mass="77752">MEPIFRGVVYLLDVGDKAEPTGYHTLRRLLDEHGAKETQSFSFKAPATHIITTSDRYMRETCQGNGVIVTTEWVYSSVKTGAQRPTQYYSADPALFLSSFVLSTREIASSCMPRERNQVIEYGGEWLDAPADHTTHIISNKTDSVPGPVIVSIKSLRASLASKGRLPHPSDCVVDGQNVSAAHFYCHGLLAQNPAPIVVTPTPPNRRLCLPDFPCEIVMDIFLAYQTEALATRPVPHLDLSEMAGRLGIKVPYRPRPPRFHYMRAILLLTHVCGRWRSIAHYTADLWTDIQYHFHCEDTRQRRLNLVALWMERSSSREVSLKIQSCIPGARNPVVDFITANAARIRSLHLKLPEPHFQHLLQTPPGSFTALGFLKLEVMHKSATVFKSSSGLSRDLYFAERNFADGGPDEPRVLWDSVTTPFTAFQRAPRLRSFVLDAWAVFNKRCMFDIVPWSNLTEVDFQFVTLGAQDIGDLLPRLTRARKVELQMDGRQGKFMPAVPRKITLPIVSLKWDSSNQVDYSSVFTHLVLPNLKSLDMWNSTGCQGLYDLWVQSGCKLETLSVHESYVGYPGFSQCLAVVPSLTSLTLYHGDLITDELLESLAYNSSTQFILPNLKILKLEWVQDQPMYSEQVMMKMVESRWKKTPLRKVLITPSWKLGTTAADVAEHDRIIQRAKRLVKAGLKFNYGK</sequence>
<dbReference type="InterPro" id="IPR036420">
    <property type="entry name" value="BRCT_dom_sf"/>
</dbReference>
<reference evidence="2" key="1">
    <citation type="submission" date="2023-03" db="EMBL/GenBank/DDBJ databases">
        <title>Massive genome expansion in bonnet fungi (Mycena s.s.) driven by repeated elements and novel gene families across ecological guilds.</title>
        <authorList>
            <consortium name="Lawrence Berkeley National Laboratory"/>
            <person name="Harder C.B."/>
            <person name="Miyauchi S."/>
            <person name="Viragh M."/>
            <person name="Kuo A."/>
            <person name="Thoen E."/>
            <person name="Andreopoulos B."/>
            <person name="Lu D."/>
            <person name="Skrede I."/>
            <person name="Drula E."/>
            <person name="Henrissat B."/>
            <person name="Morin E."/>
            <person name="Kohler A."/>
            <person name="Barry K."/>
            <person name="LaButti K."/>
            <person name="Morin E."/>
            <person name="Salamov A."/>
            <person name="Lipzen A."/>
            <person name="Mereny Z."/>
            <person name="Hegedus B."/>
            <person name="Baldrian P."/>
            <person name="Stursova M."/>
            <person name="Weitz H."/>
            <person name="Taylor A."/>
            <person name="Grigoriev I.V."/>
            <person name="Nagy L.G."/>
            <person name="Martin F."/>
            <person name="Kauserud H."/>
        </authorList>
    </citation>
    <scope>NUCLEOTIDE SEQUENCE</scope>
    <source>
        <strain evidence="2">9284</strain>
    </source>
</reference>
<protein>
    <recommendedName>
        <fullName evidence="1">BRCT domain-containing protein</fullName>
    </recommendedName>
</protein>
<feature type="domain" description="BRCT" evidence="1">
    <location>
        <begin position="1"/>
        <end position="91"/>
    </location>
</feature>
<dbReference type="PROSITE" id="PS50172">
    <property type="entry name" value="BRCT"/>
    <property type="match status" value="1"/>
</dbReference>
<comment type="caution">
    <text evidence="2">The sequence shown here is derived from an EMBL/GenBank/DDBJ whole genome shotgun (WGS) entry which is preliminary data.</text>
</comment>
<dbReference type="Proteomes" id="UP001221142">
    <property type="component" value="Unassembled WGS sequence"/>
</dbReference>
<dbReference type="AlphaFoldDB" id="A0AAD7FAT3"/>
<dbReference type="InterPro" id="IPR032675">
    <property type="entry name" value="LRR_dom_sf"/>
</dbReference>
<keyword evidence="3" id="KW-1185">Reference proteome</keyword>
<gene>
    <name evidence="2" type="ORF">FB45DRAFT_1067774</name>
</gene>
<dbReference type="InterPro" id="IPR001357">
    <property type="entry name" value="BRCT_dom"/>
</dbReference>
<evidence type="ECO:0000259" key="1">
    <source>
        <dbReference type="PROSITE" id="PS50172"/>
    </source>
</evidence>
<dbReference type="SMART" id="SM00292">
    <property type="entry name" value="BRCT"/>
    <property type="match status" value="1"/>
</dbReference>
<proteinExistence type="predicted"/>
<name>A0AAD7FAT3_9AGAR</name>
<dbReference type="PANTHER" id="PTHR47667:SF1">
    <property type="entry name" value="REGULATOR OF TY1 TRANSPOSITION PROTEIN 107"/>
    <property type="match status" value="1"/>
</dbReference>
<evidence type="ECO:0000313" key="2">
    <source>
        <dbReference type="EMBL" id="KAJ7607752.1"/>
    </source>
</evidence>
<dbReference type="Gene3D" id="3.40.50.10190">
    <property type="entry name" value="BRCT domain"/>
    <property type="match status" value="1"/>
</dbReference>
<organism evidence="2 3">
    <name type="scientific">Roridomyces roridus</name>
    <dbReference type="NCBI Taxonomy" id="1738132"/>
    <lineage>
        <taxon>Eukaryota</taxon>
        <taxon>Fungi</taxon>
        <taxon>Dikarya</taxon>
        <taxon>Basidiomycota</taxon>
        <taxon>Agaricomycotina</taxon>
        <taxon>Agaricomycetes</taxon>
        <taxon>Agaricomycetidae</taxon>
        <taxon>Agaricales</taxon>
        <taxon>Marasmiineae</taxon>
        <taxon>Mycenaceae</taxon>
        <taxon>Roridomyces</taxon>
    </lineage>
</organism>
<dbReference type="Gene3D" id="3.80.10.10">
    <property type="entry name" value="Ribonuclease Inhibitor"/>
    <property type="match status" value="1"/>
</dbReference>
<accession>A0AAD7FAT3</accession>
<dbReference type="EMBL" id="JARKIF010000048">
    <property type="protein sequence ID" value="KAJ7607752.1"/>
    <property type="molecule type" value="Genomic_DNA"/>
</dbReference>